<dbReference type="PRINTS" id="PR01406">
    <property type="entry name" value="BBOXZNFINGER"/>
</dbReference>
<organism evidence="18 19">
    <name type="scientific">Gekko japonicus</name>
    <name type="common">Schlegel's Japanese gecko</name>
    <dbReference type="NCBI Taxonomy" id="146911"/>
    <lineage>
        <taxon>Eukaryota</taxon>
        <taxon>Metazoa</taxon>
        <taxon>Chordata</taxon>
        <taxon>Craniata</taxon>
        <taxon>Vertebrata</taxon>
        <taxon>Euteleostomi</taxon>
        <taxon>Lepidosauria</taxon>
        <taxon>Squamata</taxon>
        <taxon>Bifurcata</taxon>
        <taxon>Gekkota</taxon>
        <taxon>Gekkonidae</taxon>
        <taxon>Gekkoninae</taxon>
        <taxon>Gekko</taxon>
    </lineage>
</organism>
<dbReference type="PROSITE" id="PS50089">
    <property type="entry name" value="ZF_RING_2"/>
    <property type="match status" value="1"/>
</dbReference>
<evidence type="ECO:0000256" key="5">
    <source>
        <dbReference type="ARBA" id="ARBA00012483"/>
    </source>
</evidence>
<evidence type="ECO:0000256" key="8">
    <source>
        <dbReference type="ARBA" id="ARBA00022723"/>
    </source>
</evidence>
<protein>
    <recommendedName>
        <fullName evidence="5">RING-type E3 ubiquitin transferase</fullName>
        <ecNumber evidence="5">2.3.2.27</ecNumber>
    </recommendedName>
</protein>
<keyword evidence="18" id="KW-1185">Reference proteome</keyword>
<dbReference type="Proteomes" id="UP000694871">
    <property type="component" value="Unplaced"/>
</dbReference>
<evidence type="ECO:0000259" key="16">
    <source>
        <dbReference type="PROSITE" id="PS50089"/>
    </source>
</evidence>
<evidence type="ECO:0000313" key="18">
    <source>
        <dbReference type="Proteomes" id="UP000694871"/>
    </source>
</evidence>
<keyword evidence="11" id="KW-0862">Zinc</keyword>
<evidence type="ECO:0000259" key="17">
    <source>
        <dbReference type="PROSITE" id="PS50119"/>
    </source>
</evidence>
<evidence type="ECO:0000256" key="4">
    <source>
        <dbReference type="ARBA" id="ARBA00008518"/>
    </source>
</evidence>
<comment type="subcellular location">
    <subcellularLocation>
        <location evidence="2">Cytoplasm</location>
    </subcellularLocation>
</comment>
<dbReference type="PROSITE" id="PS00518">
    <property type="entry name" value="ZF_RING_1"/>
    <property type="match status" value="1"/>
</dbReference>
<feature type="domain" description="RING-type" evidence="16">
    <location>
        <begin position="13"/>
        <end position="58"/>
    </location>
</feature>
<comment type="pathway">
    <text evidence="3">Protein modification; protein ubiquitination.</text>
</comment>
<evidence type="ECO:0000256" key="13">
    <source>
        <dbReference type="PROSITE-ProRule" id="PRU00024"/>
    </source>
</evidence>
<dbReference type="SUPFAM" id="SSF57850">
    <property type="entry name" value="RING/U-box"/>
    <property type="match status" value="1"/>
</dbReference>
<dbReference type="CDD" id="cd16594">
    <property type="entry name" value="RING-HC_TRIM7-like_C-IV"/>
    <property type="match status" value="1"/>
</dbReference>
<dbReference type="Pfam" id="PF00643">
    <property type="entry name" value="zf-B_box"/>
    <property type="match status" value="1"/>
</dbReference>
<evidence type="ECO:0000313" key="19">
    <source>
        <dbReference type="RefSeq" id="XP_015283488.1"/>
    </source>
</evidence>
<evidence type="ECO:0000256" key="15">
    <source>
        <dbReference type="SAM" id="MobiDB-lite"/>
    </source>
</evidence>
<feature type="domain" description="B box-type" evidence="17">
    <location>
        <begin position="91"/>
        <end position="132"/>
    </location>
</feature>
<dbReference type="RefSeq" id="XP_015283488.1">
    <property type="nucleotide sequence ID" value="XM_015428002.1"/>
</dbReference>
<keyword evidence="10" id="KW-0833">Ubl conjugation pathway</keyword>
<dbReference type="InterPro" id="IPR013083">
    <property type="entry name" value="Znf_RING/FYVE/PHD"/>
</dbReference>
<dbReference type="EC" id="2.3.2.27" evidence="5"/>
<evidence type="ECO:0000256" key="2">
    <source>
        <dbReference type="ARBA" id="ARBA00004496"/>
    </source>
</evidence>
<evidence type="ECO:0000256" key="11">
    <source>
        <dbReference type="ARBA" id="ARBA00022833"/>
    </source>
</evidence>
<accession>A0ABM1LC01</accession>
<dbReference type="InterPro" id="IPR020457">
    <property type="entry name" value="Znf_B-box_chordata"/>
</dbReference>
<keyword evidence="7" id="KW-0808">Transferase</keyword>
<dbReference type="GeneID" id="107124522"/>
<evidence type="ECO:0000256" key="3">
    <source>
        <dbReference type="ARBA" id="ARBA00004906"/>
    </source>
</evidence>
<dbReference type="SMART" id="SM00184">
    <property type="entry name" value="RING"/>
    <property type="match status" value="1"/>
</dbReference>
<dbReference type="SMART" id="SM00336">
    <property type="entry name" value="BBOX"/>
    <property type="match status" value="1"/>
</dbReference>
<feature type="region of interest" description="Disordered" evidence="15">
    <location>
        <begin position="190"/>
        <end position="213"/>
    </location>
</feature>
<proteinExistence type="inferred from homology"/>
<dbReference type="SUPFAM" id="SSF57845">
    <property type="entry name" value="B-box zinc-binding domain"/>
    <property type="match status" value="1"/>
</dbReference>
<feature type="coiled-coil region" evidence="14">
    <location>
        <begin position="133"/>
        <end position="163"/>
    </location>
</feature>
<gene>
    <name evidence="19" type="primary">LOC107124522</name>
</gene>
<evidence type="ECO:0000256" key="1">
    <source>
        <dbReference type="ARBA" id="ARBA00000900"/>
    </source>
</evidence>
<dbReference type="CDD" id="cd19762">
    <property type="entry name" value="Bbox2_TRIM7-like"/>
    <property type="match status" value="1"/>
</dbReference>
<comment type="similarity">
    <text evidence="4">Belongs to the TRIM/RBCC family.</text>
</comment>
<evidence type="ECO:0000256" key="12">
    <source>
        <dbReference type="ARBA" id="ARBA00023054"/>
    </source>
</evidence>
<dbReference type="Gene3D" id="3.30.40.10">
    <property type="entry name" value="Zinc/RING finger domain, C3HC4 (zinc finger)"/>
    <property type="match status" value="1"/>
</dbReference>
<keyword evidence="8" id="KW-0479">Metal-binding</keyword>
<dbReference type="Pfam" id="PF15227">
    <property type="entry name" value="zf-C3HC4_4"/>
    <property type="match status" value="1"/>
</dbReference>
<evidence type="ECO:0000256" key="7">
    <source>
        <dbReference type="ARBA" id="ARBA00022679"/>
    </source>
</evidence>
<dbReference type="PROSITE" id="PS50119">
    <property type="entry name" value="ZF_BBOX"/>
    <property type="match status" value="1"/>
</dbReference>
<keyword evidence="12 14" id="KW-0175">Coiled coil</keyword>
<dbReference type="PANTHER" id="PTHR24103">
    <property type="entry name" value="E3 UBIQUITIN-PROTEIN LIGASE TRIM"/>
    <property type="match status" value="1"/>
</dbReference>
<sequence>MATVQELQSEALCSICLEYFKEPVTIACGHNFCRACIELCWGKAEGNVEGNFSCPQCRETIQERTFRPNRALGNMVELVKRLELEAAAEASPVPLCTRHQEPLKLFCQEEETPICVICRESRDHRSHQVLPIEEAAEDYKEQIQSELQKLKSVRENVMQMQLQDTITMKKLLEKIETGKRCGCEGIRPTTPVRAGAEESLSGPAERAAEGGGG</sequence>
<evidence type="ECO:0000256" key="6">
    <source>
        <dbReference type="ARBA" id="ARBA00022490"/>
    </source>
</evidence>
<dbReference type="InterPro" id="IPR000315">
    <property type="entry name" value="Znf_B-box"/>
</dbReference>
<reference evidence="19" key="1">
    <citation type="submission" date="2025-08" db="UniProtKB">
        <authorList>
            <consortium name="RefSeq"/>
        </authorList>
    </citation>
    <scope>IDENTIFICATION</scope>
</reference>
<evidence type="ECO:0000256" key="14">
    <source>
        <dbReference type="SAM" id="Coils"/>
    </source>
</evidence>
<name>A0ABM1LC01_GEKJA</name>
<keyword evidence="9 13" id="KW-0863">Zinc-finger</keyword>
<evidence type="ECO:0000256" key="10">
    <source>
        <dbReference type="ARBA" id="ARBA00022786"/>
    </source>
</evidence>
<dbReference type="InterPro" id="IPR050143">
    <property type="entry name" value="TRIM/RBCC"/>
</dbReference>
<dbReference type="InterPro" id="IPR001841">
    <property type="entry name" value="Znf_RING"/>
</dbReference>
<dbReference type="InterPro" id="IPR017907">
    <property type="entry name" value="Znf_RING_CS"/>
</dbReference>
<dbReference type="Gene3D" id="3.30.160.60">
    <property type="entry name" value="Classic Zinc Finger"/>
    <property type="match status" value="1"/>
</dbReference>
<keyword evidence="6" id="KW-0963">Cytoplasm</keyword>
<evidence type="ECO:0000256" key="9">
    <source>
        <dbReference type="ARBA" id="ARBA00022771"/>
    </source>
</evidence>
<comment type="catalytic activity">
    <reaction evidence="1">
        <text>S-ubiquitinyl-[E2 ubiquitin-conjugating enzyme]-L-cysteine + [acceptor protein]-L-lysine = [E2 ubiquitin-conjugating enzyme]-L-cysteine + N(6)-ubiquitinyl-[acceptor protein]-L-lysine.</text>
        <dbReference type="EC" id="2.3.2.27"/>
    </reaction>
</comment>